<dbReference type="GO" id="GO:0006384">
    <property type="term" value="P:transcription initiation at RNA polymerase III promoter"/>
    <property type="evidence" value="ECO:0007669"/>
    <property type="project" value="InterPro"/>
</dbReference>
<dbReference type="OrthoDB" id="1746530at2759"/>
<evidence type="ECO:0000256" key="1">
    <source>
        <dbReference type="ARBA" id="ARBA00004123"/>
    </source>
</evidence>
<dbReference type="Gene3D" id="1.20.1250.40">
    <property type="match status" value="1"/>
</dbReference>
<evidence type="ECO:0000256" key="4">
    <source>
        <dbReference type="ARBA" id="ARBA00022478"/>
    </source>
</evidence>
<protein>
    <recommendedName>
        <fullName evidence="3">DNA-directed RNA polymerase III subunit RPC9</fullName>
    </recommendedName>
</protein>
<comment type="similarity">
    <text evidence="2">Belongs to the eukaryotic RPC9 RNA polymerase subunit family.</text>
</comment>
<feature type="region of interest" description="Disordered" evidence="7">
    <location>
        <begin position="126"/>
        <end position="150"/>
    </location>
</feature>
<proteinExistence type="inferred from homology"/>
<dbReference type="GO" id="GO:0005666">
    <property type="term" value="C:RNA polymerase III complex"/>
    <property type="evidence" value="ECO:0007669"/>
    <property type="project" value="InterPro"/>
</dbReference>
<dbReference type="InterPro" id="IPR038324">
    <property type="entry name" value="Rpb4/RPC9_sf"/>
</dbReference>
<dbReference type="InterPro" id="IPR005574">
    <property type="entry name" value="Rpb4/RPC9"/>
</dbReference>
<evidence type="ECO:0000313" key="9">
    <source>
        <dbReference type="EMBL" id="KAI1858584.1"/>
    </source>
</evidence>
<comment type="subcellular location">
    <subcellularLocation>
        <location evidence="1">Nucleus</location>
    </subcellularLocation>
</comment>
<reference evidence="9" key="1">
    <citation type="submission" date="2021-03" db="EMBL/GenBank/DDBJ databases">
        <title>Revisited historic fungal species revealed as producer of novel bioactive compounds through whole genome sequencing and comparative genomics.</title>
        <authorList>
            <person name="Vignolle G.A."/>
            <person name="Hochenegger N."/>
            <person name="Mach R.L."/>
            <person name="Mach-Aigner A.R."/>
            <person name="Javad Rahimi M."/>
            <person name="Salim K.A."/>
            <person name="Chan C.M."/>
            <person name="Lim L.B.L."/>
            <person name="Cai F."/>
            <person name="Druzhinina I.S."/>
            <person name="U'Ren J.M."/>
            <person name="Derntl C."/>
        </authorList>
    </citation>
    <scope>NUCLEOTIDE SEQUENCE</scope>
    <source>
        <strain evidence="9">TUCIM 5799</strain>
    </source>
</reference>
<dbReference type="PANTHER" id="PTHR15561">
    <property type="entry name" value="CALCITONIN GENE-RELATED PEPTIDE-RECEPTOR COMPONENT PROTEIN"/>
    <property type="match status" value="1"/>
</dbReference>
<dbReference type="InterPro" id="IPR010997">
    <property type="entry name" value="HRDC-like_sf"/>
</dbReference>
<accession>A0A9Q0AI58</accession>
<keyword evidence="4" id="KW-0240">DNA-directed RNA polymerase</keyword>
<evidence type="ECO:0000259" key="8">
    <source>
        <dbReference type="SMART" id="SM00657"/>
    </source>
</evidence>
<dbReference type="EMBL" id="JAFIMR010000036">
    <property type="protein sequence ID" value="KAI1858584.1"/>
    <property type="molecule type" value="Genomic_DNA"/>
</dbReference>
<keyword evidence="5" id="KW-0804">Transcription</keyword>
<comment type="caution">
    <text evidence="9">The sequence shown here is derived from an EMBL/GenBank/DDBJ whole genome shotgun (WGS) entry which is preliminary data.</text>
</comment>
<organism evidence="9 10">
    <name type="scientific">Neoarthrinium moseri</name>
    <dbReference type="NCBI Taxonomy" id="1658444"/>
    <lineage>
        <taxon>Eukaryota</taxon>
        <taxon>Fungi</taxon>
        <taxon>Dikarya</taxon>
        <taxon>Ascomycota</taxon>
        <taxon>Pezizomycotina</taxon>
        <taxon>Sordariomycetes</taxon>
        <taxon>Xylariomycetidae</taxon>
        <taxon>Amphisphaeriales</taxon>
        <taxon>Apiosporaceae</taxon>
        <taxon>Neoarthrinium</taxon>
    </lineage>
</organism>
<evidence type="ECO:0000313" key="10">
    <source>
        <dbReference type="Proteomes" id="UP000829685"/>
    </source>
</evidence>
<dbReference type="Pfam" id="PF03874">
    <property type="entry name" value="RNA_pol_Rpb4"/>
    <property type="match status" value="1"/>
</dbReference>
<dbReference type="GO" id="GO:0000166">
    <property type="term" value="F:nucleotide binding"/>
    <property type="evidence" value="ECO:0007669"/>
    <property type="project" value="InterPro"/>
</dbReference>
<keyword evidence="10" id="KW-1185">Reference proteome</keyword>
<dbReference type="InterPro" id="IPR038846">
    <property type="entry name" value="RPC9"/>
</dbReference>
<keyword evidence="6" id="KW-0539">Nucleus</keyword>
<gene>
    <name evidence="9" type="ORF">JX265_010677</name>
</gene>
<dbReference type="SUPFAM" id="SSF47819">
    <property type="entry name" value="HRDC-like"/>
    <property type="match status" value="1"/>
</dbReference>
<name>A0A9Q0AI58_9PEZI</name>
<dbReference type="Proteomes" id="UP000829685">
    <property type="component" value="Unassembled WGS sequence"/>
</dbReference>
<sequence>MKILEAQSAILTNFEVYQFLNRQAKEYQEQKRRGPGNLETLRRELLQYFESKPSPLSQEPCTYNEQSISRLLERLRPYEITKGEMIMIVNLRPTNPVALNTVIEDMEDRFDQSQQEDISAGIAEVLGEFPDEEEEPEGNQGDVMETTEAR</sequence>
<evidence type="ECO:0000256" key="7">
    <source>
        <dbReference type="SAM" id="MobiDB-lite"/>
    </source>
</evidence>
<evidence type="ECO:0000256" key="6">
    <source>
        <dbReference type="ARBA" id="ARBA00023242"/>
    </source>
</evidence>
<dbReference type="InterPro" id="IPR006590">
    <property type="entry name" value="RNA_pol_Rpb4/RPC9_core"/>
</dbReference>
<dbReference type="SMART" id="SM00657">
    <property type="entry name" value="RPOL4c"/>
    <property type="match status" value="1"/>
</dbReference>
<feature type="domain" description="RNA polymerase Rpb4/RPC9 core" evidence="8">
    <location>
        <begin position="1"/>
        <end position="130"/>
    </location>
</feature>
<evidence type="ECO:0000256" key="3">
    <source>
        <dbReference type="ARBA" id="ARBA00016672"/>
    </source>
</evidence>
<evidence type="ECO:0000256" key="2">
    <source>
        <dbReference type="ARBA" id="ARBA00006898"/>
    </source>
</evidence>
<dbReference type="PANTHER" id="PTHR15561:SF0">
    <property type="entry name" value="DNA-DIRECTED RNA POLYMERASE III SUBUNIT RPC9"/>
    <property type="match status" value="1"/>
</dbReference>
<evidence type="ECO:0000256" key="5">
    <source>
        <dbReference type="ARBA" id="ARBA00023163"/>
    </source>
</evidence>
<dbReference type="AlphaFoldDB" id="A0A9Q0AI58"/>